<dbReference type="EMBL" id="CAFBOT010000092">
    <property type="protein sequence ID" value="CAB4989816.1"/>
    <property type="molecule type" value="Genomic_DNA"/>
</dbReference>
<evidence type="ECO:0000259" key="1">
    <source>
        <dbReference type="PROSITE" id="PS51178"/>
    </source>
</evidence>
<evidence type="ECO:0000313" key="2">
    <source>
        <dbReference type="EMBL" id="CAB4989816.1"/>
    </source>
</evidence>
<dbReference type="SMART" id="SM00740">
    <property type="entry name" value="PASTA"/>
    <property type="match status" value="3"/>
</dbReference>
<name>A0A6J7N9I5_9ZZZZ</name>
<organism evidence="2">
    <name type="scientific">freshwater metagenome</name>
    <dbReference type="NCBI Taxonomy" id="449393"/>
    <lineage>
        <taxon>unclassified sequences</taxon>
        <taxon>metagenomes</taxon>
        <taxon>ecological metagenomes</taxon>
    </lineage>
</organism>
<gene>
    <name evidence="2" type="ORF">UFOPK4000_00633</name>
</gene>
<dbReference type="SUPFAM" id="SSF54184">
    <property type="entry name" value="Penicillin-binding protein 2x (pbp-2x), c-terminal domain"/>
    <property type="match status" value="1"/>
</dbReference>
<proteinExistence type="predicted"/>
<dbReference type="AlphaFoldDB" id="A0A6J7N9I5"/>
<dbReference type="InterPro" id="IPR005543">
    <property type="entry name" value="PASTA_dom"/>
</dbReference>
<dbReference type="PROSITE" id="PS51178">
    <property type="entry name" value="PASTA"/>
    <property type="match status" value="3"/>
</dbReference>
<sequence length="235" mass="24143">MVYAQSPPPNVGAREGDVVTITYNPARALVVVPAIQGLLITDATAQLAPLGLQLTISGKLNDPTIPINQIISQDPPANTEARSGSAVSVVVSGGAGDLVVPNIEGQVSSAAQQLLTTAPYNFVVTVVEEPSTTVEKGRAIRTDPVIGSPIGNAATITLVISSGSTKVLVPDVETMTEAEAQAALNSMGLVWEMRYVNVLSGDPNEGRVISQTQQPGTSVAPGSKVTLVVGRVTTP</sequence>
<feature type="domain" description="PASTA" evidence="1">
    <location>
        <begin position="24"/>
        <end position="93"/>
    </location>
</feature>
<accession>A0A6J7N9I5</accession>
<dbReference type="Gene3D" id="3.30.10.20">
    <property type="match status" value="3"/>
</dbReference>
<feature type="domain" description="PASTA" evidence="1">
    <location>
        <begin position="94"/>
        <end position="162"/>
    </location>
</feature>
<reference evidence="2" key="1">
    <citation type="submission" date="2020-05" db="EMBL/GenBank/DDBJ databases">
        <authorList>
            <person name="Chiriac C."/>
            <person name="Salcher M."/>
            <person name="Ghai R."/>
            <person name="Kavagutti S V."/>
        </authorList>
    </citation>
    <scope>NUCLEOTIDE SEQUENCE</scope>
</reference>
<dbReference type="CDD" id="cd06577">
    <property type="entry name" value="PASTA_pknB"/>
    <property type="match status" value="3"/>
</dbReference>
<feature type="domain" description="PASTA" evidence="1">
    <location>
        <begin position="163"/>
        <end position="231"/>
    </location>
</feature>
<protein>
    <submittedName>
        <fullName evidence="2">Unannotated protein</fullName>
    </submittedName>
</protein>
<dbReference type="Pfam" id="PF03793">
    <property type="entry name" value="PASTA"/>
    <property type="match status" value="3"/>
</dbReference>